<dbReference type="eggNOG" id="ENOG502SC4F">
    <property type="taxonomic scope" value="Eukaryota"/>
</dbReference>
<protein>
    <submittedName>
        <fullName evidence="4">tRNA-splicing endonuclease subunit Sen15</fullName>
    </submittedName>
</protein>
<dbReference type="GO" id="GO:0000379">
    <property type="term" value="P:tRNA-type intron splice site recognition and cleavage"/>
    <property type="evidence" value="ECO:0000318"/>
    <property type="project" value="GO_Central"/>
</dbReference>
<dbReference type="SUPFAM" id="SSF53032">
    <property type="entry name" value="tRNA-intron endonuclease catalytic domain-like"/>
    <property type="match status" value="1"/>
</dbReference>
<evidence type="ECO:0000313" key="6">
    <source>
        <dbReference type="Proteomes" id="UP000001744"/>
    </source>
</evidence>
<dbReference type="Proteomes" id="UP000001744">
    <property type="component" value="Unassembled WGS sequence"/>
</dbReference>
<keyword evidence="2" id="KW-0819">tRNA processing</keyword>
<dbReference type="OrthoDB" id="10002170at2759"/>
<accession>B6K831</accession>
<dbReference type="InterPro" id="IPR018593">
    <property type="entry name" value="tRNA-endonuc_su_Sen15"/>
</dbReference>
<dbReference type="EMBL" id="KE651167">
    <property type="protein sequence ID" value="EEB09685.1"/>
    <property type="molecule type" value="Genomic_DNA"/>
</dbReference>
<comment type="similarity">
    <text evidence="1">Belongs to the SEN15 family.</text>
</comment>
<dbReference type="PANTHER" id="PTHR28518:SF1">
    <property type="entry name" value="TRNA-SPLICING ENDONUCLEASE SUBUNIT SEN15"/>
    <property type="match status" value="1"/>
</dbReference>
<dbReference type="InterPro" id="IPR042777">
    <property type="entry name" value="Sen15_fungi"/>
</dbReference>
<gene>
    <name evidence="5" type="primary">sen15</name>
    <name evidence="4" type="ORF">SJAG_04907</name>
</gene>
<organism evidence="4 6">
    <name type="scientific">Schizosaccharomyces japonicus (strain yFS275 / FY16936)</name>
    <name type="common">Fission yeast</name>
    <dbReference type="NCBI Taxonomy" id="402676"/>
    <lineage>
        <taxon>Eukaryota</taxon>
        <taxon>Fungi</taxon>
        <taxon>Dikarya</taxon>
        <taxon>Ascomycota</taxon>
        <taxon>Taphrinomycotina</taxon>
        <taxon>Schizosaccharomycetes</taxon>
        <taxon>Schizosaccharomycetales</taxon>
        <taxon>Schizosaccharomycetaceae</taxon>
        <taxon>Schizosaccharomyces</taxon>
    </lineage>
</organism>
<dbReference type="Pfam" id="PF09631">
    <property type="entry name" value="Sen15"/>
    <property type="match status" value="1"/>
</dbReference>
<dbReference type="GO" id="GO:0000214">
    <property type="term" value="C:tRNA-intron endonuclease complex"/>
    <property type="evidence" value="ECO:0000318"/>
    <property type="project" value="GO_Central"/>
</dbReference>
<keyword evidence="4" id="KW-0378">Hydrolase</keyword>
<feature type="domain" description="tRNA-splicing endonuclease subunit Sen15" evidence="3">
    <location>
        <begin position="29"/>
        <end position="142"/>
    </location>
</feature>
<dbReference type="HOGENOM" id="CLU_083361_2_0_1"/>
<dbReference type="InterPro" id="IPR036167">
    <property type="entry name" value="tRNA_intron_Endo_cat-like_sf"/>
</dbReference>
<sequence length="145" mass="16531">MATNTSPFQPIEAVKANKHSSFYGLIKAVELDLRLGHQWTELNLHMIDNSKGHARPLFSGIPGTKLLKKRTNLVLPLYLHETVSVEFLASVFDSIKELKINKPIDERGLEKTELYLYLGIMCEDSTIIYYKVTDGLVKPRQNDEE</sequence>
<evidence type="ECO:0000256" key="2">
    <source>
        <dbReference type="ARBA" id="ARBA00022694"/>
    </source>
</evidence>
<evidence type="ECO:0000256" key="1">
    <source>
        <dbReference type="ARBA" id="ARBA00006091"/>
    </source>
</evidence>
<dbReference type="RefSeq" id="XP_002175978.1">
    <property type="nucleotide sequence ID" value="XM_002175942.2"/>
</dbReference>
<proteinExistence type="inferred from homology"/>
<dbReference type="AlphaFoldDB" id="B6K831"/>
<dbReference type="GO" id="GO:0004519">
    <property type="term" value="F:endonuclease activity"/>
    <property type="evidence" value="ECO:0007669"/>
    <property type="project" value="UniProtKB-KW"/>
</dbReference>
<evidence type="ECO:0000313" key="5">
    <source>
        <dbReference type="JaponicusDB" id="SJAG_04907"/>
    </source>
</evidence>
<dbReference type="GO" id="GO:0003676">
    <property type="term" value="F:nucleic acid binding"/>
    <property type="evidence" value="ECO:0007669"/>
    <property type="project" value="InterPro"/>
</dbReference>
<reference evidence="4 6" key="1">
    <citation type="journal article" date="2011" name="Science">
        <title>Comparative functional genomics of the fission yeasts.</title>
        <authorList>
            <person name="Rhind N."/>
            <person name="Chen Z."/>
            <person name="Yassour M."/>
            <person name="Thompson D.A."/>
            <person name="Haas B.J."/>
            <person name="Habib N."/>
            <person name="Wapinski I."/>
            <person name="Roy S."/>
            <person name="Lin M.F."/>
            <person name="Heiman D.I."/>
            <person name="Young S.K."/>
            <person name="Furuya K."/>
            <person name="Guo Y."/>
            <person name="Pidoux A."/>
            <person name="Chen H.M."/>
            <person name="Robbertse B."/>
            <person name="Goldberg J.M."/>
            <person name="Aoki K."/>
            <person name="Bayne E.H."/>
            <person name="Berlin A.M."/>
            <person name="Desjardins C.A."/>
            <person name="Dobbs E."/>
            <person name="Dukaj L."/>
            <person name="Fan L."/>
            <person name="FitzGerald M.G."/>
            <person name="French C."/>
            <person name="Gujja S."/>
            <person name="Hansen K."/>
            <person name="Keifenheim D."/>
            <person name="Levin J.Z."/>
            <person name="Mosher R.A."/>
            <person name="Mueller C.A."/>
            <person name="Pfiffner J."/>
            <person name="Priest M."/>
            <person name="Russ C."/>
            <person name="Smialowska A."/>
            <person name="Swoboda P."/>
            <person name="Sykes S.M."/>
            <person name="Vaughn M."/>
            <person name="Vengrova S."/>
            <person name="Yoder R."/>
            <person name="Zeng Q."/>
            <person name="Allshire R."/>
            <person name="Baulcombe D."/>
            <person name="Birren B.W."/>
            <person name="Brown W."/>
            <person name="Ekwall K."/>
            <person name="Kellis M."/>
            <person name="Leatherwood J."/>
            <person name="Levin H."/>
            <person name="Margalit H."/>
            <person name="Martienssen R."/>
            <person name="Nieduszynski C.A."/>
            <person name="Spatafora J.W."/>
            <person name="Friedman N."/>
            <person name="Dalgaard J.Z."/>
            <person name="Baumann P."/>
            <person name="Niki H."/>
            <person name="Regev A."/>
            <person name="Nusbaum C."/>
        </authorList>
    </citation>
    <scope>NUCLEOTIDE SEQUENCE [LARGE SCALE GENOMIC DNA]</scope>
    <source>
        <strain evidence="6">yFS275 / FY16936</strain>
    </source>
</reference>
<dbReference type="PANTHER" id="PTHR28518">
    <property type="entry name" value="TRNA-SPLICING ENDONUCLEASE SUBUNIT SEN15"/>
    <property type="match status" value="1"/>
</dbReference>
<evidence type="ECO:0000313" key="4">
    <source>
        <dbReference type="EMBL" id="EEB09685.1"/>
    </source>
</evidence>
<keyword evidence="6" id="KW-1185">Reference proteome</keyword>
<dbReference type="InterPro" id="IPR011856">
    <property type="entry name" value="tRNA_endonuc-like_dom_sf"/>
</dbReference>
<dbReference type="STRING" id="402676.B6K831"/>
<dbReference type="Gene3D" id="3.40.1350.10">
    <property type="match status" value="1"/>
</dbReference>
<keyword evidence="4" id="KW-0255">Endonuclease</keyword>
<name>B6K831_SCHJY</name>
<dbReference type="GeneID" id="7050339"/>
<dbReference type="VEuPathDB" id="FungiDB:SJAG_04907"/>
<dbReference type="OMA" id="MKPRQND"/>
<keyword evidence="4" id="KW-0540">Nuclease</keyword>
<evidence type="ECO:0000259" key="3">
    <source>
        <dbReference type="Pfam" id="PF09631"/>
    </source>
</evidence>
<dbReference type="JaponicusDB" id="SJAG_04907">
    <property type="gene designation" value="sen15"/>
</dbReference>